<evidence type="ECO:0000256" key="7">
    <source>
        <dbReference type="ARBA" id="ARBA00069718"/>
    </source>
</evidence>
<dbReference type="Gene3D" id="2.30.40.10">
    <property type="entry name" value="Urease, subunit C, domain 1"/>
    <property type="match status" value="1"/>
</dbReference>
<evidence type="ECO:0000313" key="11">
    <source>
        <dbReference type="EMBL" id="GAV21935.1"/>
    </source>
</evidence>
<dbReference type="Gene3D" id="3.20.20.140">
    <property type="entry name" value="Metal-dependent hydrolases"/>
    <property type="match status" value="1"/>
</dbReference>
<protein>
    <recommendedName>
        <fullName evidence="7 8">Adenine deaminase</fullName>
        <shortName evidence="8">Adenase</shortName>
        <shortName evidence="8">Adenine aminase</shortName>
        <ecNumber evidence="3 8">3.5.4.2</ecNumber>
    </recommendedName>
</protein>
<dbReference type="InterPro" id="IPR011059">
    <property type="entry name" value="Metal-dep_hydrolase_composite"/>
</dbReference>
<name>A0A1L8CSM3_9THEO</name>
<dbReference type="STRING" id="870242.cpu_04450"/>
<comment type="caution">
    <text evidence="11">The sequence shown here is derived from an EMBL/GenBank/DDBJ whole genome shotgun (WGS) entry which is preliminary data.</text>
</comment>
<dbReference type="InterPro" id="IPR006679">
    <property type="entry name" value="Adenine_deam"/>
</dbReference>
<dbReference type="RefSeq" id="WP_075858369.1">
    <property type="nucleotide sequence ID" value="NZ_BDJK01000006.1"/>
</dbReference>
<dbReference type="InterPro" id="IPR006680">
    <property type="entry name" value="Amidohydro-rel"/>
</dbReference>
<evidence type="ECO:0000256" key="8">
    <source>
        <dbReference type="HAMAP-Rule" id="MF_01518"/>
    </source>
</evidence>
<dbReference type="GO" id="GO:0000034">
    <property type="term" value="F:adenine deaminase activity"/>
    <property type="evidence" value="ECO:0007669"/>
    <property type="project" value="UniProtKB-UniRule"/>
</dbReference>
<dbReference type="EC" id="3.5.4.2" evidence="3 8"/>
<comment type="catalytic activity">
    <reaction evidence="6 8">
        <text>adenine + H2O + H(+) = hypoxanthine + NH4(+)</text>
        <dbReference type="Rhea" id="RHEA:23688"/>
        <dbReference type="ChEBI" id="CHEBI:15377"/>
        <dbReference type="ChEBI" id="CHEBI:15378"/>
        <dbReference type="ChEBI" id="CHEBI:16708"/>
        <dbReference type="ChEBI" id="CHEBI:17368"/>
        <dbReference type="ChEBI" id="CHEBI:28938"/>
        <dbReference type="EC" id="3.5.4.2"/>
    </reaction>
</comment>
<dbReference type="PANTHER" id="PTHR11113">
    <property type="entry name" value="N-ACETYLGLUCOSAMINE-6-PHOSPHATE DEACETYLASE"/>
    <property type="match status" value="1"/>
</dbReference>
<keyword evidence="5 8" id="KW-0464">Manganese</keyword>
<dbReference type="OrthoDB" id="9775607at2"/>
<dbReference type="Proteomes" id="UP000187485">
    <property type="component" value="Unassembled WGS sequence"/>
</dbReference>
<dbReference type="AlphaFoldDB" id="A0A1L8CSM3"/>
<dbReference type="InterPro" id="IPR026912">
    <property type="entry name" value="Adenine_deam_C"/>
</dbReference>
<evidence type="ECO:0000256" key="3">
    <source>
        <dbReference type="ARBA" id="ARBA00012782"/>
    </source>
</evidence>
<dbReference type="NCBIfam" id="TIGR01178">
    <property type="entry name" value="ade"/>
    <property type="match status" value="1"/>
</dbReference>
<evidence type="ECO:0000259" key="9">
    <source>
        <dbReference type="Pfam" id="PF01979"/>
    </source>
</evidence>
<evidence type="ECO:0000256" key="4">
    <source>
        <dbReference type="ARBA" id="ARBA00022801"/>
    </source>
</evidence>
<dbReference type="InterPro" id="IPR032466">
    <property type="entry name" value="Metal_Hydrolase"/>
</dbReference>
<gene>
    <name evidence="8" type="primary">ade</name>
    <name evidence="11" type="ORF">cpu_04450</name>
</gene>
<dbReference type="Pfam" id="PF01979">
    <property type="entry name" value="Amidohydro_1"/>
    <property type="match status" value="1"/>
</dbReference>
<dbReference type="CDD" id="cd01295">
    <property type="entry name" value="AdeC"/>
    <property type="match status" value="1"/>
</dbReference>
<evidence type="ECO:0000313" key="12">
    <source>
        <dbReference type="Proteomes" id="UP000187485"/>
    </source>
</evidence>
<dbReference type="SUPFAM" id="SSF51338">
    <property type="entry name" value="Composite domain of metallo-dependent hydrolases"/>
    <property type="match status" value="1"/>
</dbReference>
<evidence type="ECO:0000256" key="2">
    <source>
        <dbReference type="ARBA" id="ARBA00006773"/>
    </source>
</evidence>
<comment type="cofactor">
    <cofactor evidence="1 8">
        <name>Mn(2+)</name>
        <dbReference type="ChEBI" id="CHEBI:29035"/>
    </cofactor>
</comment>
<dbReference type="EMBL" id="BDJK01000006">
    <property type="protein sequence ID" value="GAV21935.1"/>
    <property type="molecule type" value="Genomic_DNA"/>
</dbReference>
<accession>A0A1L8CSM3</accession>
<evidence type="ECO:0000259" key="10">
    <source>
        <dbReference type="Pfam" id="PF13382"/>
    </source>
</evidence>
<comment type="similarity">
    <text evidence="2 8">Belongs to the metallo-dependent hydrolases superfamily. Adenine deaminase family.</text>
</comment>
<evidence type="ECO:0000256" key="1">
    <source>
        <dbReference type="ARBA" id="ARBA00001936"/>
    </source>
</evidence>
<evidence type="ECO:0000256" key="6">
    <source>
        <dbReference type="ARBA" id="ARBA00047720"/>
    </source>
</evidence>
<dbReference type="Pfam" id="PF13382">
    <property type="entry name" value="Adenine_deam_C"/>
    <property type="match status" value="1"/>
</dbReference>
<keyword evidence="12" id="KW-1185">Reference proteome</keyword>
<dbReference type="PANTHER" id="PTHR11113:SF2">
    <property type="entry name" value="ADENINE DEAMINASE"/>
    <property type="match status" value="1"/>
</dbReference>
<dbReference type="FunFam" id="3.20.20.140:FF:000016">
    <property type="entry name" value="Adenine deaminase"/>
    <property type="match status" value="1"/>
</dbReference>
<dbReference type="SUPFAM" id="SSF51556">
    <property type="entry name" value="Metallo-dependent hydrolases"/>
    <property type="match status" value="1"/>
</dbReference>
<feature type="domain" description="Adenine deaminase C-terminal" evidence="10">
    <location>
        <begin position="395"/>
        <end position="563"/>
    </location>
</feature>
<proteinExistence type="inferred from homology"/>
<reference evidence="12" key="1">
    <citation type="submission" date="2016-12" db="EMBL/GenBank/DDBJ databases">
        <title>Draft Genome Sequences od Carboxydothermus pertinax and islandicus, Hydrogenogenic Carboxydotrophic Bacteria.</title>
        <authorList>
            <person name="Fukuyama Y."/>
            <person name="Ohmae K."/>
            <person name="Yoneda Y."/>
            <person name="Yoshida T."/>
            <person name="Sako Y."/>
        </authorList>
    </citation>
    <scope>NUCLEOTIDE SEQUENCE [LARGE SCALE GENOMIC DNA]</scope>
    <source>
        <strain evidence="12">Ug1</strain>
    </source>
</reference>
<keyword evidence="4 8" id="KW-0378">Hydrolase</keyword>
<dbReference type="HAMAP" id="MF_01518">
    <property type="entry name" value="Adenine_deamin"/>
    <property type="match status" value="1"/>
</dbReference>
<sequence length="570" mass="61433">MKPVKDLVEVALGTKTADLVLKNANVFNSFTGEFFTGDVAVVSGYIAGIGDYSGKEEIDLQGAYVTPGFIDGHVHIESSMVSPAEFARALVPMGTLTAVVDPHEIANVTGTAGIRYMLNASENLPINIYVMLPSCVPATPLETAGATLTAKELAQFINHPRVLGLGELMDYPGVLTASEEMLKKLAVANEKLIDGHAPGITGKELTAYIAAGVTSEHECTTAEEARERLAYGMYLMLREGSATKNLLDLLPVVNRYTASRCLFVTDDRHPEDLIKLGSINHMVKLAVEAGADLATILQMATINAANYFRLYDLGAVAPGYRADLLVFADLGEFRPKLVFKDGKLVAKEGKPLFSGYPVADREVRNTMRLKEIKPEKLKIPASSNKARVIGLVPRQIVTKKLELELPVEGGYFKIVPEKDIIKLAVFERHNYTGNVGVGLIHGLGLKKGAIASTVAHDSHNLVVAGINDDDIVLAVEELQRIGGGLTVVADGKVLGSLPLPIAGLMSDRALNEVQEELEKLHRLVRSLGVYDDYDPFMTLAFLSLPVIPELKLTDLGLVDVGTFSLVPVSL</sequence>
<feature type="domain" description="Amidohydrolase-related" evidence="9">
    <location>
        <begin position="64"/>
        <end position="345"/>
    </location>
</feature>
<organism evidence="11 12">
    <name type="scientific">Carboxydothermus pertinax</name>
    <dbReference type="NCBI Taxonomy" id="870242"/>
    <lineage>
        <taxon>Bacteria</taxon>
        <taxon>Bacillati</taxon>
        <taxon>Bacillota</taxon>
        <taxon>Clostridia</taxon>
        <taxon>Thermoanaerobacterales</taxon>
        <taxon>Thermoanaerobacteraceae</taxon>
        <taxon>Carboxydothermus</taxon>
    </lineage>
</organism>
<evidence type="ECO:0000256" key="5">
    <source>
        <dbReference type="ARBA" id="ARBA00023211"/>
    </source>
</evidence>
<dbReference type="GO" id="GO:0006146">
    <property type="term" value="P:adenine catabolic process"/>
    <property type="evidence" value="ECO:0007669"/>
    <property type="project" value="InterPro"/>
</dbReference>